<dbReference type="RefSeq" id="WP_038609048.1">
    <property type="nucleotide sequence ID" value="NZ_CP009215.1"/>
</dbReference>
<evidence type="ECO:0000313" key="2">
    <source>
        <dbReference type="EMBL" id="AIL95968.1"/>
    </source>
</evidence>
<protein>
    <recommendedName>
        <fullName evidence="4">Beta-lactamase</fullName>
    </recommendedName>
</protein>
<evidence type="ECO:0000313" key="3">
    <source>
        <dbReference type="Proteomes" id="UP000028939"/>
    </source>
</evidence>
<evidence type="ECO:0008006" key="4">
    <source>
        <dbReference type="Google" id="ProtNLM"/>
    </source>
</evidence>
<proteinExistence type="predicted"/>
<organism evidence="2 3">
    <name type="scientific">Corynebacterium ureicelerivorans</name>
    <dbReference type="NCBI Taxonomy" id="401472"/>
    <lineage>
        <taxon>Bacteria</taxon>
        <taxon>Bacillati</taxon>
        <taxon>Actinomycetota</taxon>
        <taxon>Actinomycetes</taxon>
        <taxon>Mycobacteriales</taxon>
        <taxon>Corynebacteriaceae</taxon>
        <taxon>Corynebacterium</taxon>
    </lineage>
</organism>
<dbReference type="PROSITE" id="PS51257">
    <property type="entry name" value="PROKAR_LIPOPROTEIN"/>
    <property type="match status" value="1"/>
</dbReference>
<dbReference type="STRING" id="401472.CUREI_00295"/>
<sequence length="236" mass="25329">MKRVAWLLAPLLLLGCAAEETEPVQTPVTTVTSTTLPDPFAGLEAAVRKTEENTGTEVGVALYDGSEMTQAGSLQWLPAWSTIKIPIARAAAEHCEYDEASAKVGEEIAKSGSQVRVAGAFGTTRWPFAGQARYAFYLSQQDQDNPVIADMHHIAKDQSYGLGQLNSVPFKGGWSDDETDGSWHTRQLGWLNGFGVSIGARSAEGSYDDTMEALDQVAELVQARASKAKGVAHTRA</sequence>
<accession>A0A077HG76</accession>
<gene>
    <name evidence="2" type="ORF">CUREI_00295</name>
</gene>
<feature type="signal peptide" evidence="1">
    <location>
        <begin position="1"/>
        <end position="20"/>
    </location>
</feature>
<name>A0A077HG76_9CORY</name>
<dbReference type="KEGG" id="cuv:CUREI_00295"/>
<dbReference type="Proteomes" id="UP000028939">
    <property type="component" value="Chromosome"/>
</dbReference>
<evidence type="ECO:0000256" key="1">
    <source>
        <dbReference type="SAM" id="SignalP"/>
    </source>
</evidence>
<feature type="chain" id="PRO_5039448955" description="Beta-lactamase" evidence="1">
    <location>
        <begin position="21"/>
        <end position="236"/>
    </location>
</feature>
<dbReference type="HOGENOM" id="CLU_055774_2_0_11"/>
<dbReference type="EMBL" id="CP009215">
    <property type="protein sequence ID" value="AIL95968.1"/>
    <property type="molecule type" value="Genomic_DNA"/>
</dbReference>
<reference evidence="2 3" key="1">
    <citation type="submission" date="2014-08" db="EMBL/GenBank/DDBJ databases">
        <title>Complete genome sequence of Corynebacterium ureicelerivorans DSM 45051, a lipophilic and urea-splitting isolate from a blood culture of a septicaemia patient.</title>
        <authorList>
            <person name="Tippelt A."/>
            <person name="Albersmeier A."/>
            <person name="Brinkrolf K."/>
            <person name="Ruckert C."/>
            <person name="Tauch A."/>
        </authorList>
    </citation>
    <scope>NUCLEOTIDE SEQUENCE [LARGE SCALE GENOMIC DNA]</scope>
    <source>
        <strain evidence="2 3">IMMIB RIV-2301</strain>
    </source>
</reference>
<keyword evidence="3" id="KW-1185">Reference proteome</keyword>
<keyword evidence="1" id="KW-0732">Signal</keyword>
<dbReference type="AlphaFoldDB" id="A0A077HG76"/>
<dbReference type="OrthoDB" id="3729831at2"/>